<sequence length="226" mass="24604">MPLLYDTPPSSGSSASGSPSDDSTEDFTIPELQMININVPEAHASRHLNIELVEQPPPVVHIGKAFTVNLRVTDPADADLPLIEQYEQLYLDEVVVRIVACDEQGNTDILQWTSGFLIANSEGGNCYFGDVAIQQLTPGQECCLMVEVRARGYLRAAVGSMSFLLAAGELDGPVDGEAVEGTLLSRRYTVIDLIKYTVIKEGIAIGSVDFLFHRLLDYSSCLNSDH</sequence>
<dbReference type="GeneID" id="25319773"/>
<comment type="caution">
    <text evidence="2">The sequence shown here is derived from an EMBL/GenBank/DDBJ whole genome shotgun (WGS) entry which is preliminary data.</text>
</comment>
<feature type="region of interest" description="Disordered" evidence="1">
    <location>
        <begin position="1"/>
        <end position="26"/>
    </location>
</feature>
<dbReference type="AlphaFoldDB" id="A0A0F4YKZ8"/>
<proteinExistence type="predicted"/>
<evidence type="ECO:0000313" key="2">
    <source>
        <dbReference type="EMBL" id="KKA18546.1"/>
    </source>
</evidence>
<reference evidence="2 3" key="1">
    <citation type="submission" date="2015-04" db="EMBL/GenBank/DDBJ databases">
        <authorList>
            <person name="Heijne W.H."/>
            <person name="Fedorova N.D."/>
            <person name="Nierman W.C."/>
            <person name="Vollebregt A.W."/>
            <person name="Zhao Z."/>
            <person name="Wu L."/>
            <person name="Kumar M."/>
            <person name="Stam H."/>
            <person name="van den Berg M.A."/>
            <person name="Pel H.J."/>
        </authorList>
    </citation>
    <scope>NUCLEOTIDE SEQUENCE [LARGE SCALE GENOMIC DNA]</scope>
    <source>
        <strain evidence="2 3">CBS 393.64</strain>
    </source>
</reference>
<dbReference type="EMBL" id="LASV01000444">
    <property type="protein sequence ID" value="KKA18546.1"/>
    <property type="molecule type" value="Genomic_DNA"/>
</dbReference>
<feature type="compositionally biased region" description="Low complexity" evidence="1">
    <location>
        <begin position="1"/>
        <end position="21"/>
    </location>
</feature>
<gene>
    <name evidence="2" type="ORF">T310_7501</name>
</gene>
<protein>
    <submittedName>
        <fullName evidence="2">Uncharacterized protein</fullName>
    </submittedName>
</protein>
<dbReference type="Proteomes" id="UP000053958">
    <property type="component" value="Unassembled WGS sequence"/>
</dbReference>
<dbReference type="RefSeq" id="XP_013325158.1">
    <property type="nucleotide sequence ID" value="XM_013469704.1"/>
</dbReference>
<keyword evidence="3" id="KW-1185">Reference proteome</keyword>
<evidence type="ECO:0000313" key="3">
    <source>
        <dbReference type="Proteomes" id="UP000053958"/>
    </source>
</evidence>
<evidence type="ECO:0000256" key="1">
    <source>
        <dbReference type="SAM" id="MobiDB-lite"/>
    </source>
</evidence>
<name>A0A0F4YKZ8_RASE3</name>
<organism evidence="2 3">
    <name type="scientific">Rasamsonia emersonii (strain ATCC 16479 / CBS 393.64 / IMI 116815)</name>
    <dbReference type="NCBI Taxonomy" id="1408163"/>
    <lineage>
        <taxon>Eukaryota</taxon>
        <taxon>Fungi</taxon>
        <taxon>Dikarya</taxon>
        <taxon>Ascomycota</taxon>
        <taxon>Pezizomycotina</taxon>
        <taxon>Eurotiomycetes</taxon>
        <taxon>Eurotiomycetidae</taxon>
        <taxon>Eurotiales</taxon>
        <taxon>Trichocomaceae</taxon>
        <taxon>Rasamsonia</taxon>
    </lineage>
</organism>
<accession>A0A0F4YKZ8</accession>